<protein>
    <submittedName>
        <fullName evidence="4">GNAT superfamily N-acetyltransferase</fullName>
    </submittedName>
</protein>
<evidence type="ECO:0000256" key="2">
    <source>
        <dbReference type="ARBA" id="ARBA00022679"/>
    </source>
</evidence>
<evidence type="ECO:0000313" key="4">
    <source>
        <dbReference type="EMBL" id="MBP2330819.1"/>
    </source>
</evidence>
<evidence type="ECO:0000313" key="5">
    <source>
        <dbReference type="Proteomes" id="UP001519332"/>
    </source>
</evidence>
<keyword evidence="3" id="KW-0012">Acyltransferase</keyword>
<sequence>MYHSTSLTDDHNTDSFDCGVESLNNWLRSDAMRAQRADTARTYVWTERLDTLDVLAYFSFAPTRVAREELTSGQAGGQSGHIPAYLLARLALDLRLHGQGLGTQVLVDAIGRLVGAAQVSAGRLIVVDAIDDATVAFYSKHNFQPVKITERQLVLKISTARKAMGLDQ</sequence>
<accession>A0ABS4U3P0</accession>
<dbReference type="Gene3D" id="3.40.630.30">
    <property type="match status" value="1"/>
</dbReference>
<dbReference type="InterPro" id="IPR016181">
    <property type="entry name" value="Acyl_CoA_acyltransferase"/>
</dbReference>
<dbReference type="RefSeq" id="WP_209647499.1">
    <property type="nucleotide sequence ID" value="NZ_JAGINW010000001.1"/>
</dbReference>
<comment type="caution">
    <text evidence="4">The sequence shown here is derived from an EMBL/GenBank/DDBJ whole genome shotgun (WGS) entry which is preliminary data.</text>
</comment>
<keyword evidence="2" id="KW-0808">Transferase</keyword>
<dbReference type="PANTHER" id="PTHR36449">
    <property type="entry name" value="ACETYLTRANSFERASE-RELATED"/>
    <property type="match status" value="1"/>
</dbReference>
<evidence type="ECO:0000256" key="1">
    <source>
        <dbReference type="ARBA" id="ARBA00022649"/>
    </source>
</evidence>
<dbReference type="EMBL" id="JAGINW010000001">
    <property type="protein sequence ID" value="MBP2330819.1"/>
    <property type="molecule type" value="Genomic_DNA"/>
</dbReference>
<gene>
    <name evidence="4" type="ORF">JOF56_011204</name>
</gene>
<keyword evidence="1" id="KW-1277">Toxin-antitoxin system</keyword>
<proteinExistence type="predicted"/>
<dbReference type="SUPFAM" id="SSF55729">
    <property type="entry name" value="Acyl-CoA N-acyltransferases (Nat)"/>
    <property type="match status" value="1"/>
</dbReference>
<evidence type="ECO:0000256" key="3">
    <source>
        <dbReference type="ARBA" id="ARBA00023315"/>
    </source>
</evidence>
<dbReference type="Proteomes" id="UP001519332">
    <property type="component" value="Unassembled WGS sequence"/>
</dbReference>
<name>A0ABS4U3P0_9PSEU</name>
<dbReference type="PANTHER" id="PTHR36449:SF1">
    <property type="entry name" value="ACETYLTRANSFERASE"/>
    <property type="match status" value="1"/>
</dbReference>
<keyword evidence="5" id="KW-1185">Reference proteome</keyword>
<organism evidence="4 5">
    <name type="scientific">Kibdelosporangium banguiense</name>
    <dbReference type="NCBI Taxonomy" id="1365924"/>
    <lineage>
        <taxon>Bacteria</taxon>
        <taxon>Bacillati</taxon>
        <taxon>Actinomycetota</taxon>
        <taxon>Actinomycetes</taxon>
        <taxon>Pseudonocardiales</taxon>
        <taxon>Pseudonocardiaceae</taxon>
        <taxon>Kibdelosporangium</taxon>
    </lineage>
</organism>
<reference evidence="4 5" key="1">
    <citation type="submission" date="2021-03" db="EMBL/GenBank/DDBJ databases">
        <title>Sequencing the genomes of 1000 actinobacteria strains.</title>
        <authorList>
            <person name="Klenk H.-P."/>
        </authorList>
    </citation>
    <scope>NUCLEOTIDE SEQUENCE [LARGE SCALE GENOMIC DNA]</scope>
    <source>
        <strain evidence="4 5">DSM 46670</strain>
    </source>
</reference>